<feature type="compositionally biased region" description="Basic and acidic residues" evidence="1">
    <location>
        <begin position="95"/>
        <end position="111"/>
    </location>
</feature>
<gene>
    <name evidence="2" type="ORF">A2114_01575</name>
</gene>
<evidence type="ECO:0000313" key="2">
    <source>
        <dbReference type="EMBL" id="OHA57470.1"/>
    </source>
</evidence>
<sequence length="192" mass="22675">MEEDKKIEKPDEFAKAIMDAPPPAPPTIEEKREEAKRELAGPELAAKMEHEAKVRALKAERATINSKLEELAKQKEQYELEWIKLDEKRKQIKDNLKPITDKESELETKEDQLEEKEDQMPLPAERQKLEGERWQVTSERHQVEEEKWQVENKLMETDKKIDVDTKEYRAVLSKEDKLRERLDQIETELAGE</sequence>
<feature type="compositionally biased region" description="Basic and acidic residues" evidence="1">
    <location>
        <begin position="125"/>
        <end position="142"/>
    </location>
</feature>
<feature type="compositionally biased region" description="Basic and acidic residues" evidence="1">
    <location>
        <begin position="28"/>
        <end position="46"/>
    </location>
</feature>
<dbReference type="Proteomes" id="UP000176494">
    <property type="component" value="Unassembled WGS sequence"/>
</dbReference>
<dbReference type="STRING" id="1802435.A2114_01575"/>
<proteinExistence type="predicted"/>
<feature type="region of interest" description="Disordered" evidence="1">
    <location>
        <begin position="1"/>
        <end position="46"/>
    </location>
</feature>
<accession>A0A1G2QAB1</accession>
<dbReference type="EMBL" id="MHTG01000013">
    <property type="protein sequence ID" value="OHA57470.1"/>
    <property type="molecule type" value="Genomic_DNA"/>
</dbReference>
<organism evidence="2 3">
    <name type="scientific">Candidatus Vogelbacteria bacterium GWA1_51_14</name>
    <dbReference type="NCBI Taxonomy" id="1802435"/>
    <lineage>
        <taxon>Bacteria</taxon>
        <taxon>Candidatus Vogeliibacteriota</taxon>
    </lineage>
</organism>
<comment type="caution">
    <text evidence="2">The sequence shown here is derived from an EMBL/GenBank/DDBJ whole genome shotgun (WGS) entry which is preliminary data.</text>
</comment>
<reference evidence="2 3" key="1">
    <citation type="journal article" date="2016" name="Nat. Commun.">
        <title>Thousands of microbial genomes shed light on interconnected biogeochemical processes in an aquifer system.</title>
        <authorList>
            <person name="Anantharaman K."/>
            <person name="Brown C.T."/>
            <person name="Hug L.A."/>
            <person name="Sharon I."/>
            <person name="Castelle C.J."/>
            <person name="Probst A.J."/>
            <person name="Thomas B.C."/>
            <person name="Singh A."/>
            <person name="Wilkins M.J."/>
            <person name="Karaoz U."/>
            <person name="Brodie E.L."/>
            <person name="Williams K.H."/>
            <person name="Hubbard S.S."/>
            <person name="Banfield J.F."/>
        </authorList>
    </citation>
    <scope>NUCLEOTIDE SEQUENCE [LARGE SCALE GENOMIC DNA]</scope>
</reference>
<dbReference type="AlphaFoldDB" id="A0A1G2QAB1"/>
<evidence type="ECO:0000313" key="3">
    <source>
        <dbReference type="Proteomes" id="UP000176494"/>
    </source>
</evidence>
<evidence type="ECO:0000256" key="1">
    <source>
        <dbReference type="SAM" id="MobiDB-lite"/>
    </source>
</evidence>
<name>A0A1G2QAB1_9BACT</name>
<protein>
    <submittedName>
        <fullName evidence="2">Uncharacterized protein</fullName>
    </submittedName>
</protein>
<feature type="region of interest" description="Disordered" evidence="1">
    <location>
        <begin position="95"/>
        <end position="142"/>
    </location>
</feature>
<feature type="compositionally biased region" description="Basic and acidic residues" evidence="1">
    <location>
        <begin position="1"/>
        <end position="14"/>
    </location>
</feature>